<dbReference type="EMBL" id="BAAAZO010000013">
    <property type="protein sequence ID" value="GAA3639486.1"/>
    <property type="molecule type" value="Genomic_DNA"/>
</dbReference>
<accession>A0ABP7ASZ4</accession>
<dbReference type="CDD" id="cd04488">
    <property type="entry name" value="RecG_wedge_OBF"/>
    <property type="match status" value="1"/>
</dbReference>
<gene>
    <name evidence="1" type="ORF">GCM10022223_68150</name>
</gene>
<proteinExistence type="predicted"/>
<reference evidence="2" key="1">
    <citation type="journal article" date="2019" name="Int. J. Syst. Evol. Microbiol.">
        <title>The Global Catalogue of Microorganisms (GCM) 10K type strain sequencing project: providing services to taxonomists for standard genome sequencing and annotation.</title>
        <authorList>
            <consortium name="The Broad Institute Genomics Platform"/>
            <consortium name="The Broad Institute Genome Sequencing Center for Infectious Disease"/>
            <person name="Wu L."/>
            <person name="Ma J."/>
        </authorList>
    </citation>
    <scope>NUCLEOTIDE SEQUENCE [LARGE SCALE GENOMIC DNA]</scope>
    <source>
        <strain evidence="2">JCM 16902</strain>
    </source>
</reference>
<dbReference type="SUPFAM" id="SSF50249">
    <property type="entry name" value="Nucleic acid-binding proteins"/>
    <property type="match status" value="1"/>
</dbReference>
<protein>
    <submittedName>
        <fullName evidence="1">OB-fold nucleic acid binding domain-containing protein</fullName>
    </submittedName>
</protein>
<comment type="caution">
    <text evidence="1">The sequence shown here is derived from an EMBL/GenBank/DDBJ whole genome shotgun (WGS) entry which is preliminary data.</text>
</comment>
<dbReference type="InterPro" id="IPR012340">
    <property type="entry name" value="NA-bd_OB-fold"/>
</dbReference>
<organism evidence="1 2">
    <name type="scientific">Kineosporia mesophila</name>
    <dbReference type="NCBI Taxonomy" id="566012"/>
    <lineage>
        <taxon>Bacteria</taxon>
        <taxon>Bacillati</taxon>
        <taxon>Actinomycetota</taxon>
        <taxon>Actinomycetes</taxon>
        <taxon>Kineosporiales</taxon>
        <taxon>Kineosporiaceae</taxon>
        <taxon>Kineosporia</taxon>
    </lineage>
</organism>
<evidence type="ECO:0000313" key="2">
    <source>
        <dbReference type="Proteomes" id="UP001501074"/>
    </source>
</evidence>
<sequence length="149" mass="15867">MGTLKTVGKQITGDQATIASVENRAAERFGLRRALAKFTAPQHVVHADEEREQAVRLGGTPIAQLKSRQPAMVCGTLRAVTLRPRAGVPALVAELYDGSGSISVIWLGRRHIGGVEPGRRIRVQGVVCEASGTATIFNPRYELVPGTGS</sequence>
<name>A0ABP7ASZ4_9ACTN</name>
<dbReference type="Proteomes" id="UP001501074">
    <property type="component" value="Unassembled WGS sequence"/>
</dbReference>
<evidence type="ECO:0000313" key="1">
    <source>
        <dbReference type="EMBL" id="GAA3639486.1"/>
    </source>
</evidence>
<keyword evidence="2" id="KW-1185">Reference proteome</keyword>
<dbReference type="Gene3D" id="2.40.50.140">
    <property type="entry name" value="Nucleic acid-binding proteins"/>
    <property type="match status" value="1"/>
</dbReference>